<name>A0A7W9S3J5_9HYPH</name>
<dbReference type="InterPro" id="IPR036414">
    <property type="entry name" value="YaeB_N_sf"/>
</dbReference>
<dbReference type="PANTHER" id="PTHR12818:SF0">
    <property type="entry name" value="TRNA (ADENINE(37)-N6)-METHYLTRANSFERASE"/>
    <property type="match status" value="1"/>
</dbReference>
<reference evidence="4 5" key="1">
    <citation type="submission" date="2020-08" db="EMBL/GenBank/DDBJ databases">
        <title>Genomic Encyclopedia of Type Strains, Phase IV (KMG-IV): sequencing the most valuable type-strain genomes for metagenomic binning, comparative biology and taxonomic classification.</title>
        <authorList>
            <person name="Goeker M."/>
        </authorList>
    </citation>
    <scope>NUCLEOTIDE SEQUENCE [LARGE SCALE GENOMIC DNA]</scope>
    <source>
        <strain evidence="4 5">DSM 11099</strain>
    </source>
</reference>
<evidence type="ECO:0000256" key="1">
    <source>
        <dbReference type="ARBA" id="ARBA00022691"/>
    </source>
</evidence>
<evidence type="ECO:0000256" key="2">
    <source>
        <dbReference type="ARBA" id="ARBA00033753"/>
    </source>
</evidence>
<evidence type="ECO:0000313" key="4">
    <source>
        <dbReference type="EMBL" id="MBB6013417.1"/>
    </source>
</evidence>
<keyword evidence="4" id="KW-0489">Methyltransferase</keyword>
<dbReference type="GO" id="GO:0008168">
    <property type="term" value="F:methyltransferase activity"/>
    <property type="evidence" value="ECO:0007669"/>
    <property type="project" value="UniProtKB-KW"/>
</dbReference>
<evidence type="ECO:0000259" key="3">
    <source>
        <dbReference type="PROSITE" id="PS51668"/>
    </source>
</evidence>
<dbReference type="GO" id="GO:0032259">
    <property type="term" value="P:methylation"/>
    <property type="evidence" value="ECO:0007669"/>
    <property type="project" value="UniProtKB-KW"/>
</dbReference>
<keyword evidence="5" id="KW-1185">Reference proteome</keyword>
<dbReference type="InterPro" id="IPR023368">
    <property type="entry name" value="UPF0066_cons_site"/>
</dbReference>
<evidence type="ECO:0000313" key="5">
    <source>
        <dbReference type="Proteomes" id="UP000533306"/>
    </source>
</evidence>
<accession>A0A7W9S3J5</accession>
<sequence length="168" mass="18792">MFEQRHDELNLAEDPAGMEPDGHVVFIGRVSSPWTLREECPKNMRQARERNAPARLVLEPAYRDGLSGLEGYSHIHILTWLHHSPRNLIVQKPRHATEAKGVFAIRSPARPNPIGLHTATILRIDRSSGTIDLDAIDVLDGTPVLDIKPYFPSVDAIADAEIPNKERT</sequence>
<protein>
    <submittedName>
        <fullName evidence="4">tRNA-Thr(GGU) m(6)t(6)A37 methyltransferase TsaA</fullName>
    </submittedName>
</protein>
<comment type="caution">
    <text evidence="4">The sequence shown here is derived from an EMBL/GenBank/DDBJ whole genome shotgun (WGS) entry which is preliminary data.</text>
</comment>
<keyword evidence="1" id="KW-0949">S-adenosyl-L-methionine</keyword>
<dbReference type="NCBIfam" id="TIGR00104">
    <property type="entry name" value="tRNA_TsaA"/>
    <property type="match status" value="1"/>
</dbReference>
<comment type="similarity">
    <text evidence="2">Belongs to the tRNA methyltransferase O family.</text>
</comment>
<dbReference type="RefSeq" id="WP_183831169.1">
    <property type="nucleotide sequence ID" value="NZ_JACHEU010000001.1"/>
</dbReference>
<dbReference type="Pfam" id="PF01980">
    <property type="entry name" value="TrmO_N"/>
    <property type="match status" value="1"/>
</dbReference>
<dbReference type="AlphaFoldDB" id="A0A7W9S3J5"/>
<dbReference type="CDD" id="cd09281">
    <property type="entry name" value="UPF0066"/>
    <property type="match status" value="1"/>
</dbReference>
<dbReference type="InterPro" id="IPR040372">
    <property type="entry name" value="YaeB-like"/>
</dbReference>
<dbReference type="SUPFAM" id="SSF118196">
    <property type="entry name" value="YaeB-like"/>
    <property type="match status" value="1"/>
</dbReference>
<dbReference type="PROSITE" id="PS01318">
    <property type="entry name" value="TSAA_1"/>
    <property type="match status" value="1"/>
</dbReference>
<keyword evidence="4" id="KW-0808">Transferase</keyword>
<proteinExistence type="inferred from homology"/>
<dbReference type="InterPro" id="IPR023370">
    <property type="entry name" value="TrmO-like_N"/>
</dbReference>
<dbReference type="Proteomes" id="UP000533306">
    <property type="component" value="Unassembled WGS sequence"/>
</dbReference>
<dbReference type="EMBL" id="JACHEU010000001">
    <property type="protein sequence ID" value="MBB6013417.1"/>
    <property type="molecule type" value="Genomic_DNA"/>
</dbReference>
<feature type="domain" description="TsaA-like" evidence="3">
    <location>
        <begin position="24"/>
        <end position="159"/>
    </location>
</feature>
<dbReference type="InterPro" id="IPR036413">
    <property type="entry name" value="YaeB-like_sf"/>
</dbReference>
<dbReference type="PANTHER" id="PTHR12818">
    <property type="entry name" value="TRNA (ADENINE(37)-N6)-METHYLTRANSFERASE"/>
    <property type="match status" value="1"/>
</dbReference>
<dbReference type="Gene3D" id="2.40.30.70">
    <property type="entry name" value="YaeB-like"/>
    <property type="match status" value="1"/>
</dbReference>
<dbReference type="PROSITE" id="PS51668">
    <property type="entry name" value="TSAA_2"/>
    <property type="match status" value="1"/>
</dbReference>
<gene>
    <name evidence="4" type="ORF">HNR59_002762</name>
</gene>
<organism evidence="4 5">
    <name type="scientific">Aquamicrobium lusatiense</name>
    <dbReference type="NCBI Taxonomy" id="89772"/>
    <lineage>
        <taxon>Bacteria</taxon>
        <taxon>Pseudomonadati</taxon>
        <taxon>Pseudomonadota</taxon>
        <taxon>Alphaproteobacteria</taxon>
        <taxon>Hyphomicrobiales</taxon>
        <taxon>Phyllobacteriaceae</taxon>
        <taxon>Aquamicrobium</taxon>
    </lineage>
</organism>